<dbReference type="PANTHER" id="PTHR10902">
    <property type="entry name" value="60S RIBOSOMAL PROTEIN L35A"/>
    <property type="match status" value="1"/>
</dbReference>
<gene>
    <name evidence="4" type="primary">rpl35A02</name>
    <name evidence="4" type="ORF">SOMG_03217</name>
</gene>
<evidence type="ECO:0000256" key="2">
    <source>
        <dbReference type="ARBA" id="ARBA00022980"/>
    </source>
</evidence>
<dbReference type="EMBL" id="CP115612">
    <property type="protein sequence ID" value="WBW73545.1"/>
    <property type="molecule type" value="Genomic_DNA"/>
</dbReference>
<evidence type="ECO:0000313" key="5">
    <source>
        <dbReference type="Proteomes" id="UP001212411"/>
    </source>
</evidence>
<dbReference type="GeneID" id="80876697"/>
<dbReference type="GO" id="GO:0005840">
    <property type="term" value="C:ribosome"/>
    <property type="evidence" value="ECO:0007669"/>
    <property type="project" value="UniProtKB-KW"/>
</dbReference>
<reference evidence="4 5" key="1">
    <citation type="journal article" date="2023" name="G3 (Bethesda)">
        <title>A high-quality reference genome for the fission yeast Schizosaccharomyces osmophilus.</title>
        <authorList>
            <person name="Jia G.S."/>
            <person name="Zhang W.C."/>
            <person name="Liang Y."/>
            <person name="Liu X.H."/>
            <person name="Rhind N."/>
            <person name="Pidoux A."/>
            <person name="Brysch-Herzberg M."/>
            <person name="Du L.L."/>
        </authorList>
    </citation>
    <scope>NUCLEOTIDE SEQUENCE [LARGE SCALE GENOMIC DNA]</scope>
    <source>
        <strain evidence="4 5">CBS 15793</strain>
    </source>
</reference>
<dbReference type="GO" id="GO:1990904">
    <property type="term" value="C:ribonucleoprotein complex"/>
    <property type="evidence" value="ECO:0007669"/>
    <property type="project" value="UniProtKB-KW"/>
</dbReference>
<sequence length="108" mass="12305">MPAQGHRLYVKAKHLSYQRSKHHIQPNTSLVKVEGCDSKEDAQFYLGKRICFVYKCNKPIRGSKIRVIWGTVSRVHGNSGVVRARFVHNLPPKTFGASLRVMLYPSNI</sequence>
<keyword evidence="5" id="KW-1185">Reference proteome</keyword>
<dbReference type="InterPro" id="IPR001780">
    <property type="entry name" value="Ribosomal_eL33"/>
</dbReference>
<name>A0AAE9WC74_9SCHI</name>
<comment type="similarity">
    <text evidence="1">Belongs to the eukaryotic ribosomal protein eL33 family.</text>
</comment>
<dbReference type="FunFam" id="2.40.10.190:FF:000001">
    <property type="entry name" value="60S ribosomal protein L35a"/>
    <property type="match status" value="1"/>
</dbReference>
<dbReference type="InterPro" id="IPR009000">
    <property type="entry name" value="Transl_B-barrel_sf"/>
</dbReference>
<keyword evidence="3" id="KW-0687">Ribonucleoprotein</keyword>
<dbReference type="Pfam" id="PF01247">
    <property type="entry name" value="Ribosomal_L35Ae"/>
    <property type="match status" value="1"/>
</dbReference>
<dbReference type="PROSITE" id="PS01105">
    <property type="entry name" value="RIBOSOMAL_L35AE"/>
    <property type="match status" value="1"/>
</dbReference>
<dbReference type="AlphaFoldDB" id="A0AAE9WC74"/>
<dbReference type="SUPFAM" id="SSF50447">
    <property type="entry name" value="Translation proteins"/>
    <property type="match status" value="1"/>
</dbReference>
<evidence type="ECO:0000256" key="1">
    <source>
        <dbReference type="ARBA" id="ARBA00009269"/>
    </source>
</evidence>
<dbReference type="KEGG" id="som:SOMG_03217"/>
<evidence type="ECO:0000256" key="3">
    <source>
        <dbReference type="ARBA" id="ARBA00023274"/>
    </source>
</evidence>
<accession>A0AAE9WC74</accession>
<organism evidence="4 5">
    <name type="scientific">Schizosaccharomyces osmophilus</name>
    <dbReference type="NCBI Taxonomy" id="2545709"/>
    <lineage>
        <taxon>Eukaryota</taxon>
        <taxon>Fungi</taxon>
        <taxon>Dikarya</taxon>
        <taxon>Ascomycota</taxon>
        <taxon>Taphrinomycotina</taxon>
        <taxon>Schizosaccharomycetes</taxon>
        <taxon>Schizosaccharomycetales</taxon>
        <taxon>Schizosaccharomycetaceae</taxon>
        <taxon>Schizosaccharomyces</taxon>
    </lineage>
</organism>
<dbReference type="Proteomes" id="UP001212411">
    <property type="component" value="Chromosome 2"/>
</dbReference>
<dbReference type="GO" id="GO:0006412">
    <property type="term" value="P:translation"/>
    <property type="evidence" value="ECO:0007669"/>
    <property type="project" value="InterPro"/>
</dbReference>
<dbReference type="Gene3D" id="2.40.10.190">
    <property type="entry name" value="translation elongation factor selb, chain A, domain 4"/>
    <property type="match status" value="1"/>
</dbReference>
<dbReference type="RefSeq" id="XP_056037788.1">
    <property type="nucleotide sequence ID" value="XM_056182008.1"/>
</dbReference>
<keyword evidence="2 4" id="KW-0689">Ribosomal protein</keyword>
<dbReference type="HAMAP" id="MF_00573">
    <property type="entry name" value="Ribosomal_eL33"/>
    <property type="match status" value="1"/>
</dbReference>
<dbReference type="GO" id="GO:0003735">
    <property type="term" value="F:structural constituent of ribosome"/>
    <property type="evidence" value="ECO:0007669"/>
    <property type="project" value="InterPro"/>
</dbReference>
<protein>
    <submittedName>
        <fullName evidence="4">60S ribosomal protein L35A</fullName>
    </submittedName>
</protein>
<proteinExistence type="inferred from homology"/>
<dbReference type="InterPro" id="IPR038661">
    <property type="entry name" value="Ribosomal_eL33_sf"/>
</dbReference>
<dbReference type="InterPro" id="IPR018266">
    <property type="entry name" value="Ribosomal_eL33_CS"/>
</dbReference>
<evidence type="ECO:0000313" key="4">
    <source>
        <dbReference type="EMBL" id="WBW73545.1"/>
    </source>
</evidence>